<dbReference type="InterPro" id="IPR008920">
    <property type="entry name" value="TF_FadR/GntR_C"/>
</dbReference>
<dbReference type="CDD" id="cd07377">
    <property type="entry name" value="WHTH_GntR"/>
    <property type="match status" value="1"/>
</dbReference>
<dbReference type="InterPro" id="IPR036390">
    <property type="entry name" value="WH_DNA-bd_sf"/>
</dbReference>
<dbReference type="RefSeq" id="WP_191124571.1">
    <property type="nucleotide sequence ID" value="NZ_JACXWY010000008.1"/>
</dbReference>
<dbReference type="SUPFAM" id="SSF48008">
    <property type="entry name" value="GntR ligand-binding domain-like"/>
    <property type="match status" value="1"/>
</dbReference>
<dbReference type="InterPro" id="IPR011711">
    <property type="entry name" value="GntR_C"/>
</dbReference>
<gene>
    <name evidence="5" type="ORF">IED13_14350</name>
</gene>
<accession>A0A927E9R8</accession>
<dbReference type="AlphaFoldDB" id="A0A927E9R8"/>
<keyword evidence="1" id="KW-0805">Transcription regulation</keyword>
<dbReference type="PANTHER" id="PTHR43537:SF6">
    <property type="entry name" value="HTH-TYPE TRANSCRIPTIONAL REPRESSOR RSPR"/>
    <property type="match status" value="1"/>
</dbReference>
<dbReference type="EMBL" id="JACXWY010000008">
    <property type="protein sequence ID" value="MBD3846887.1"/>
    <property type="molecule type" value="Genomic_DNA"/>
</dbReference>
<sequence length="239" mass="26770">MVVVPKAESRWTVTQVYDDLSGRILTGQLRPGEALSEIKMAAHYGLSRTPVRQAFHRLSVEGLLSIVPQVGSFVAPIQLSAVRDAQFVRQTVECRAVRSAALATGHEKERVLNGLLKEQARIITRRDHYGFFSSDEDLHRALMLIAGHPHVWDFILSMKTQLDRLRYLSLESQEWLEMIFHQHEQLVKCVLAHDADGAVALMETHLHSASLALEKIAVDHAEFFEDSPPQPGGTPPKSP</sequence>
<dbReference type="InterPro" id="IPR000524">
    <property type="entry name" value="Tscrpt_reg_HTH_GntR"/>
</dbReference>
<organism evidence="5 6">
    <name type="scientific">Bosea spartocytisi</name>
    <dbReference type="NCBI Taxonomy" id="2773451"/>
    <lineage>
        <taxon>Bacteria</taxon>
        <taxon>Pseudomonadati</taxon>
        <taxon>Pseudomonadota</taxon>
        <taxon>Alphaproteobacteria</taxon>
        <taxon>Hyphomicrobiales</taxon>
        <taxon>Boseaceae</taxon>
        <taxon>Bosea</taxon>
    </lineage>
</organism>
<dbReference type="PANTHER" id="PTHR43537">
    <property type="entry name" value="TRANSCRIPTIONAL REGULATOR, GNTR FAMILY"/>
    <property type="match status" value="1"/>
</dbReference>
<dbReference type="SMART" id="SM00345">
    <property type="entry name" value="HTH_GNTR"/>
    <property type="match status" value="1"/>
</dbReference>
<proteinExistence type="predicted"/>
<evidence type="ECO:0000313" key="5">
    <source>
        <dbReference type="EMBL" id="MBD3846887.1"/>
    </source>
</evidence>
<dbReference type="Gene3D" id="1.10.10.10">
    <property type="entry name" value="Winged helix-like DNA-binding domain superfamily/Winged helix DNA-binding domain"/>
    <property type="match status" value="1"/>
</dbReference>
<dbReference type="Pfam" id="PF07729">
    <property type="entry name" value="FCD"/>
    <property type="match status" value="1"/>
</dbReference>
<reference evidence="5" key="1">
    <citation type="submission" date="2020-09" db="EMBL/GenBank/DDBJ databases">
        <title>Bosea spartocytisi sp. nov. a root nodule endophyte of Spartocytisus supranubius in the high mountain ecosystem fo the Teide National Park (Canary Islands, Spain).</title>
        <authorList>
            <person name="Pulido-Suarez L."/>
            <person name="Peix A."/>
            <person name="Igual J.M."/>
            <person name="Socas-Perez N."/>
            <person name="Velazquez E."/>
            <person name="Flores-Felix J.D."/>
            <person name="Leon-Barrios M."/>
        </authorList>
    </citation>
    <scope>NUCLEOTIDE SEQUENCE</scope>
    <source>
        <strain evidence="5">SSUT16</strain>
    </source>
</reference>
<keyword evidence="6" id="KW-1185">Reference proteome</keyword>
<dbReference type="InterPro" id="IPR036388">
    <property type="entry name" value="WH-like_DNA-bd_sf"/>
</dbReference>
<evidence type="ECO:0000256" key="1">
    <source>
        <dbReference type="ARBA" id="ARBA00023015"/>
    </source>
</evidence>
<evidence type="ECO:0000313" key="6">
    <source>
        <dbReference type="Proteomes" id="UP000619295"/>
    </source>
</evidence>
<protein>
    <submittedName>
        <fullName evidence="5">GntR family transcriptional regulator</fullName>
    </submittedName>
</protein>
<evidence type="ECO:0000256" key="2">
    <source>
        <dbReference type="ARBA" id="ARBA00023125"/>
    </source>
</evidence>
<dbReference type="PROSITE" id="PS50949">
    <property type="entry name" value="HTH_GNTR"/>
    <property type="match status" value="1"/>
</dbReference>
<dbReference type="SUPFAM" id="SSF46785">
    <property type="entry name" value="Winged helix' DNA-binding domain"/>
    <property type="match status" value="1"/>
</dbReference>
<name>A0A927E9R8_9HYPH</name>
<evidence type="ECO:0000259" key="4">
    <source>
        <dbReference type="PROSITE" id="PS50949"/>
    </source>
</evidence>
<comment type="caution">
    <text evidence="5">The sequence shown here is derived from an EMBL/GenBank/DDBJ whole genome shotgun (WGS) entry which is preliminary data.</text>
</comment>
<dbReference type="Pfam" id="PF00392">
    <property type="entry name" value="GntR"/>
    <property type="match status" value="1"/>
</dbReference>
<feature type="domain" description="HTH gntR-type" evidence="4">
    <location>
        <begin position="10"/>
        <end position="77"/>
    </location>
</feature>
<dbReference type="SMART" id="SM00895">
    <property type="entry name" value="FCD"/>
    <property type="match status" value="1"/>
</dbReference>
<dbReference type="Proteomes" id="UP000619295">
    <property type="component" value="Unassembled WGS sequence"/>
</dbReference>
<dbReference type="Gene3D" id="1.20.120.530">
    <property type="entry name" value="GntR ligand-binding domain-like"/>
    <property type="match status" value="1"/>
</dbReference>
<evidence type="ECO:0000256" key="3">
    <source>
        <dbReference type="ARBA" id="ARBA00023163"/>
    </source>
</evidence>
<dbReference type="GO" id="GO:0003700">
    <property type="term" value="F:DNA-binding transcription factor activity"/>
    <property type="evidence" value="ECO:0007669"/>
    <property type="project" value="InterPro"/>
</dbReference>
<keyword evidence="3" id="KW-0804">Transcription</keyword>
<keyword evidence="2" id="KW-0238">DNA-binding</keyword>
<dbReference type="GO" id="GO:0003677">
    <property type="term" value="F:DNA binding"/>
    <property type="evidence" value="ECO:0007669"/>
    <property type="project" value="UniProtKB-KW"/>
</dbReference>